<dbReference type="PANTHER" id="PTHR12081">
    <property type="entry name" value="TRANSCRIPTION FACTOR E2F"/>
    <property type="match status" value="1"/>
</dbReference>
<dbReference type="InterPro" id="IPR036390">
    <property type="entry name" value="WH_DNA-bd_sf"/>
</dbReference>
<feature type="domain" description="E2F/DP family winged-helix DNA-binding" evidence="7">
    <location>
        <begin position="108"/>
        <end position="173"/>
    </location>
</feature>
<dbReference type="GO" id="GO:0000978">
    <property type="term" value="F:RNA polymerase II cis-regulatory region sequence-specific DNA binding"/>
    <property type="evidence" value="ECO:0007669"/>
    <property type="project" value="InterPro"/>
</dbReference>
<dbReference type="CDD" id="cd14660">
    <property type="entry name" value="E2F_DD"/>
    <property type="match status" value="1"/>
</dbReference>
<protein>
    <recommendedName>
        <fullName evidence="7">E2F/DP family winged-helix DNA-binding domain-containing protein</fullName>
    </recommendedName>
</protein>
<comment type="subcellular location">
    <subcellularLocation>
        <location evidence="5">Nucleus</location>
    </subcellularLocation>
</comment>
<feature type="region of interest" description="Disordered" evidence="6">
    <location>
        <begin position="368"/>
        <end position="398"/>
    </location>
</feature>
<feature type="compositionally biased region" description="Polar residues" evidence="6">
    <location>
        <begin position="73"/>
        <end position="84"/>
    </location>
</feature>
<evidence type="ECO:0000313" key="8">
    <source>
        <dbReference type="EnsemblMetazoa" id="ACOM023576-PA.1"/>
    </source>
</evidence>
<accession>A0A8W7P0C0</accession>
<dbReference type="InterPro" id="IPR032198">
    <property type="entry name" value="E2F_CC-MB"/>
</dbReference>
<evidence type="ECO:0000256" key="1">
    <source>
        <dbReference type="ARBA" id="ARBA00010940"/>
    </source>
</evidence>
<name>A0A8W7P0C0_ANOCL</name>
<dbReference type="GO" id="GO:0090575">
    <property type="term" value="C:RNA polymerase II transcription regulator complex"/>
    <property type="evidence" value="ECO:0007669"/>
    <property type="project" value="TreeGrafter"/>
</dbReference>
<dbReference type="InterPro" id="IPR036388">
    <property type="entry name" value="WH-like_DNA-bd_sf"/>
</dbReference>
<dbReference type="InterPro" id="IPR003316">
    <property type="entry name" value="E2F_WHTH_DNA-bd_dom"/>
</dbReference>
<dbReference type="SUPFAM" id="SSF46785">
    <property type="entry name" value="Winged helix' DNA-binding domain"/>
    <property type="match status" value="1"/>
</dbReference>
<reference evidence="8" key="1">
    <citation type="submission" date="2022-08" db="UniProtKB">
        <authorList>
            <consortium name="EnsemblMetazoa"/>
        </authorList>
    </citation>
    <scope>IDENTIFICATION</scope>
</reference>
<keyword evidence="3 5" id="KW-0238">DNA-binding</keyword>
<dbReference type="InterPro" id="IPR037241">
    <property type="entry name" value="E2F-DP_heterodim"/>
</dbReference>
<evidence type="ECO:0000256" key="3">
    <source>
        <dbReference type="ARBA" id="ARBA00023125"/>
    </source>
</evidence>
<keyword evidence="5" id="KW-0539">Nucleus</keyword>
<dbReference type="Pfam" id="PF02319">
    <property type="entry name" value="WHD_E2F_TDP"/>
    <property type="match status" value="1"/>
</dbReference>
<feature type="compositionally biased region" description="Low complexity" evidence="6">
    <location>
        <begin position="437"/>
        <end position="468"/>
    </location>
</feature>
<evidence type="ECO:0000256" key="6">
    <source>
        <dbReference type="SAM" id="MobiDB-lite"/>
    </source>
</evidence>
<dbReference type="FunFam" id="1.10.10.10:FF:000008">
    <property type="entry name" value="E2F transcription factor 1"/>
    <property type="match status" value="1"/>
</dbReference>
<dbReference type="Pfam" id="PF16421">
    <property type="entry name" value="E2F_CC-MB"/>
    <property type="match status" value="1"/>
</dbReference>
<feature type="compositionally biased region" description="Low complexity" evidence="6">
    <location>
        <begin position="85"/>
        <end position="98"/>
    </location>
</feature>
<evidence type="ECO:0000256" key="4">
    <source>
        <dbReference type="ARBA" id="ARBA00023163"/>
    </source>
</evidence>
<feature type="compositionally biased region" description="Basic and acidic residues" evidence="6">
    <location>
        <begin position="416"/>
        <end position="429"/>
    </location>
</feature>
<proteinExistence type="inferred from homology"/>
<dbReference type="VEuPathDB" id="VectorBase:ACON2_041895"/>
<keyword evidence="4 5" id="KW-0804">Transcription</keyword>
<dbReference type="GO" id="GO:0000981">
    <property type="term" value="F:DNA-binding transcription factor activity, RNA polymerase II-specific"/>
    <property type="evidence" value="ECO:0007669"/>
    <property type="project" value="TreeGrafter"/>
</dbReference>
<dbReference type="SUPFAM" id="SSF144074">
    <property type="entry name" value="E2F-DP heterodimerization region"/>
    <property type="match status" value="1"/>
</dbReference>
<evidence type="ECO:0000256" key="5">
    <source>
        <dbReference type="RuleBase" id="RU003796"/>
    </source>
</evidence>
<feature type="compositionally biased region" description="Low complexity" evidence="6">
    <location>
        <begin position="1"/>
        <end position="33"/>
    </location>
</feature>
<organism evidence="8">
    <name type="scientific">Anopheles coluzzii</name>
    <name type="common">African malaria mosquito</name>
    <dbReference type="NCBI Taxonomy" id="1518534"/>
    <lineage>
        <taxon>Eukaryota</taxon>
        <taxon>Metazoa</taxon>
        <taxon>Ecdysozoa</taxon>
        <taxon>Arthropoda</taxon>
        <taxon>Hexapoda</taxon>
        <taxon>Insecta</taxon>
        <taxon>Pterygota</taxon>
        <taxon>Neoptera</taxon>
        <taxon>Endopterygota</taxon>
        <taxon>Diptera</taxon>
        <taxon>Nematocera</taxon>
        <taxon>Culicoidea</taxon>
        <taxon>Culicidae</taxon>
        <taxon>Anophelinae</taxon>
        <taxon>Anopheles</taxon>
    </lineage>
</organism>
<dbReference type="Gene3D" id="6.10.250.540">
    <property type="match status" value="1"/>
</dbReference>
<evidence type="ECO:0000256" key="2">
    <source>
        <dbReference type="ARBA" id="ARBA00023015"/>
    </source>
</evidence>
<feature type="region of interest" description="Disordered" evidence="6">
    <location>
        <begin position="411"/>
        <end position="477"/>
    </location>
</feature>
<comment type="similarity">
    <text evidence="1 5">Belongs to the E2F/DP family.</text>
</comment>
<keyword evidence="2 5" id="KW-0805">Transcription regulation</keyword>
<evidence type="ECO:0000259" key="7">
    <source>
        <dbReference type="SMART" id="SM01372"/>
    </source>
</evidence>
<dbReference type="GO" id="GO:0046983">
    <property type="term" value="F:protein dimerization activity"/>
    <property type="evidence" value="ECO:0007669"/>
    <property type="project" value="InterPro"/>
</dbReference>
<dbReference type="InterPro" id="IPR015633">
    <property type="entry name" value="E2F"/>
</dbReference>
<dbReference type="PANTHER" id="PTHR12081:SF18">
    <property type="entry name" value="TRANSCRIPTION FACTOR E2F2-RELATED"/>
    <property type="match status" value="1"/>
</dbReference>
<sequence length="565" mass="61943">MPSSSSTTTSRSGGKQQQQQQQEQQQNQTQQQQNHHGSGKHNAADPPITNFFRAIKRSSQSSSISPTPAKIAKSSNGSSMKTPNSTCSTPTSSISSSSSKKRYSERTRYDTSLGLLTKKFIDLLNESPDGVVDLNIASTKLKVQKRRIYDITNVLEGIGMLEKKSKNNIQWKCGNTVCNIDRNTRVQRERYRLQQKENMLDEMIVELRTATNEEMAHTKQGYFTCQDLSSLEMFREQTIVVIKAPPEAKLEWMNEKMQREIVLKSEKGEIDVFICPTDEPGAVDSPAVIAGDPLLENFEPVLSPFQRVDKTSSPRREYCFVWPLLIQFWVVVFFHHHHPSTAVAAAVADPSELHFDASQTTTTMIGSAATTSKTGVRVKSEHVPDSSNSRSSEMLPPSAISADSGVFVWGDGVMDGDEHHHHGTTRHDGGGGGGSGMATSSSSSSSSSTVSSSMLSGGVMGHLNNNHIHGGGGKAIPEEITNKNASLSDTKLSPNLFQFDFGSTMSALKPPSTKSSPENLHQRYGLSDFDAMHDLDIFLPLEPTADYNLSLNESEGVFDLFDFNS</sequence>
<feature type="region of interest" description="Disordered" evidence="6">
    <location>
        <begin position="1"/>
        <end position="107"/>
    </location>
</feature>
<dbReference type="SMART" id="SM01372">
    <property type="entry name" value="E2F_TDP"/>
    <property type="match status" value="1"/>
</dbReference>
<dbReference type="Gene3D" id="1.10.10.10">
    <property type="entry name" value="Winged helix-like DNA-binding domain superfamily/Winged helix DNA-binding domain"/>
    <property type="match status" value="1"/>
</dbReference>
<dbReference type="EnsemblMetazoa" id="ACOM023576-RA">
    <property type="protein sequence ID" value="ACOM023576-PA.1"/>
    <property type="gene ID" value="ACOM023576"/>
</dbReference>
<dbReference type="AlphaFoldDB" id="A0A8W7P0C0"/>
<dbReference type="Proteomes" id="UP000075882">
    <property type="component" value="Unassembled WGS sequence"/>
</dbReference>